<dbReference type="PRINTS" id="PR00455">
    <property type="entry name" value="HTHTETR"/>
</dbReference>
<keyword evidence="3" id="KW-0804">Transcription</keyword>
<dbReference type="EMBL" id="RJVO01000001">
    <property type="protein sequence ID" value="ROH93384.1"/>
    <property type="molecule type" value="Genomic_DNA"/>
</dbReference>
<evidence type="ECO:0000256" key="3">
    <source>
        <dbReference type="ARBA" id="ARBA00023163"/>
    </source>
</evidence>
<evidence type="ECO:0000259" key="5">
    <source>
        <dbReference type="PROSITE" id="PS50977"/>
    </source>
</evidence>
<dbReference type="PROSITE" id="PS50977">
    <property type="entry name" value="HTH_TETR_2"/>
    <property type="match status" value="1"/>
</dbReference>
<proteinExistence type="predicted"/>
<evidence type="ECO:0000313" key="6">
    <source>
        <dbReference type="EMBL" id="ROH93384.1"/>
    </source>
</evidence>
<dbReference type="Gene3D" id="1.10.357.10">
    <property type="entry name" value="Tetracycline Repressor, domain 2"/>
    <property type="match status" value="1"/>
</dbReference>
<name>A0A3N0VKZ2_9GAMM</name>
<feature type="domain" description="HTH tetR-type" evidence="5">
    <location>
        <begin position="27"/>
        <end position="87"/>
    </location>
</feature>
<dbReference type="SUPFAM" id="SSF46689">
    <property type="entry name" value="Homeodomain-like"/>
    <property type="match status" value="1"/>
</dbReference>
<dbReference type="Pfam" id="PF00440">
    <property type="entry name" value="TetR_N"/>
    <property type="match status" value="1"/>
</dbReference>
<gene>
    <name evidence="6" type="ORF">ED208_02375</name>
</gene>
<reference evidence="6 7" key="1">
    <citation type="submission" date="2018-10" db="EMBL/GenBank/DDBJ databases">
        <authorList>
            <person name="Chen W.-M."/>
        </authorList>
    </citation>
    <scope>NUCLEOTIDE SEQUENCE [LARGE SCALE GENOMIC DNA]</scope>
    <source>
        <strain evidence="6 7">THS-13</strain>
    </source>
</reference>
<dbReference type="InterPro" id="IPR001647">
    <property type="entry name" value="HTH_TetR"/>
</dbReference>
<dbReference type="InParanoid" id="A0A3N0VKZ2"/>
<evidence type="ECO:0000256" key="1">
    <source>
        <dbReference type="ARBA" id="ARBA00023015"/>
    </source>
</evidence>
<evidence type="ECO:0000256" key="2">
    <source>
        <dbReference type="ARBA" id="ARBA00023125"/>
    </source>
</evidence>
<comment type="caution">
    <text evidence="6">The sequence shown here is derived from an EMBL/GenBank/DDBJ whole genome shotgun (WGS) entry which is preliminary data.</text>
</comment>
<dbReference type="SUPFAM" id="SSF48498">
    <property type="entry name" value="Tetracyclin repressor-like, C-terminal domain"/>
    <property type="match status" value="1"/>
</dbReference>
<dbReference type="RefSeq" id="WP_123210239.1">
    <property type="nucleotide sequence ID" value="NZ_RJVO01000001.1"/>
</dbReference>
<dbReference type="PANTHER" id="PTHR47506:SF6">
    <property type="entry name" value="HTH-TYPE TRANSCRIPTIONAL REPRESSOR NEMR"/>
    <property type="match status" value="1"/>
</dbReference>
<keyword evidence="1" id="KW-0805">Transcription regulation</keyword>
<keyword evidence="7" id="KW-1185">Reference proteome</keyword>
<dbReference type="InterPro" id="IPR009057">
    <property type="entry name" value="Homeodomain-like_sf"/>
</dbReference>
<protein>
    <submittedName>
        <fullName evidence="6">TetR/AcrR family transcriptional regulator</fullName>
    </submittedName>
</protein>
<dbReference type="InterPro" id="IPR036271">
    <property type="entry name" value="Tet_transcr_reg_TetR-rel_C_sf"/>
</dbReference>
<accession>A0A3N0VKZ2</accession>
<dbReference type="AlphaFoldDB" id="A0A3N0VKZ2"/>
<feature type="DNA-binding region" description="H-T-H motif" evidence="4">
    <location>
        <begin position="50"/>
        <end position="69"/>
    </location>
</feature>
<evidence type="ECO:0000313" key="7">
    <source>
        <dbReference type="Proteomes" id="UP000282106"/>
    </source>
</evidence>
<sequence length="211" mass="22651">MSSPSVSAEKEFAAKAAASAGCATAKASARDRIFAAARDLFYRQGIRAVGVESIAQEAGATKMSLYRAFPSKDELVAECLKQSEREFWVWWDETTAPHAKNPEAAVLALFKGMSAKAKTCEKRGCAIGNASVELTESDHPGRHVVEAYSREKRRRLRELCVAMNAQDPEGLADGLLLLMDGGYFSRLSLGPSGPTASMAKAAQALIRAHTA</sequence>
<keyword evidence="2 4" id="KW-0238">DNA-binding</keyword>
<organism evidence="6 7">
    <name type="scientific">Stagnimonas aquatica</name>
    <dbReference type="NCBI Taxonomy" id="2689987"/>
    <lineage>
        <taxon>Bacteria</taxon>
        <taxon>Pseudomonadati</taxon>
        <taxon>Pseudomonadota</taxon>
        <taxon>Gammaproteobacteria</taxon>
        <taxon>Nevskiales</taxon>
        <taxon>Nevskiaceae</taxon>
        <taxon>Stagnimonas</taxon>
    </lineage>
</organism>
<evidence type="ECO:0000256" key="4">
    <source>
        <dbReference type="PROSITE-ProRule" id="PRU00335"/>
    </source>
</evidence>
<dbReference type="Proteomes" id="UP000282106">
    <property type="component" value="Unassembled WGS sequence"/>
</dbReference>
<dbReference type="PANTHER" id="PTHR47506">
    <property type="entry name" value="TRANSCRIPTIONAL REGULATORY PROTEIN"/>
    <property type="match status" value="1"/>
</dbReference>
<dbReference type="GO" id="GO:0003677">
    <property type="term" value="F:DNA binding"/>
    <property type="evidence" value="ECO:0007669"/>
    <property type="project" value="UniProtKB-UniRule"/>
</dbReference>